<evidence type="ECO:0000256" key="4">
    <source>
        <dbReference type="ARBA" id="ARBA00022989"/>
    </source>
</evidence>
<evidence type="ECO:0000259" key="7">
    <source>
        <dbReference type="Pfam" id="PF00892"/>
    </source>
</evidence>
<feature type="transmembrane region" description="Helical" evidence="6">
    <location>
        <begin position="69"/>
        <end position="88"/>
    </location>
</feature>
<comment type="subcellular location">
    <subcellularLocation>
        <location evidence="1">Cell membrane</location>
        <topology evidence="1">Multi-pass membrane protein</topology>
    </subcellularLocation>
</comment>
<keyword evidence="3 6" id="KW-0812">Transmembrane</keyword>
<feature type="transmembrane region" description="Helical" evidence="6">
    <location>
        <begin position="154"/>
        <end position="174"/>
    </location>
</feature>
<dbReference type="AlphaFoldDB" id="A0A0S8FV26"/>
<dbReference type="STRING" id="1703779.AMJ83_03885"/>
<dbReference type="EMBL" id="LJUJ01000005">
    <property type="protein sequence ID" value="KPK64145.1"/>
    <property type="molecule type" value="Genomic_DNA"/>
</dbReference>
<evidence type="ECO:0000256" key="5">
    <source>
        <dbReference type="ARBA" id="ARBA00023136"/>
    </source>
</evidence>
<keyword evidence="5 6" id="KW-0472">Membrane</keyword>
<evidence type="ECO:0000256" key="2">
    <source>
        <dbReference type="ARBA" id="ARBA00022475"/>
    </source>
</evidence>
<feature type="transmembrane region" description="Helical" evidence="6">
    <location>
        <begin position="224"/>
        <end position="242"/>
    </location>
</feature>
<feature type="domain" description="EamA" evidence="7">
    <location>
        <begin position="155"/>
        <end position="295"/>
    </location>
</feature>
<dbReference type="Proteomes" id="UP000051373">
    <property type="component" value="Unassembled WGS sequence"/>
</dbReference>
<reference evidence="8 9" key="1">
    <citation type="journal article" date="2015" name="Microbiome">
        <title>Genomic resolution of linkages in carbon, nitrogen, and sulfur cycling among widespread estuary sediment bacteria.</title>
        <authorList>
            <person name="Baker B.J."/>
            <person name="Lazar C.S."/>
            <person name="Teske A.P."/>
            <person name="Dick G.J."/>
        </authorList>
    </citation>
    <scope>NUCLEOTIDE SEQUENCE [LARGE SCALE GENOMIC DNA]</scope>
    <source>
        <strain evidence="8">SM23_42</strain>
    </source>
</reference>
<dbReference type="Pfam" id="PF00892">
    <property type="entry name" value="EamA"/>
    <property type="match status" value="2"/>
</dbReference>
<keyword evidence="4 6" id="KW-1133">Transmembrane helix</keyword>
<comment type="caution">
    <text evidence="8">The sequence shown here is derived from an EMBL/GenBank/DDBJ whole genome shotgun (WGS) entry which is preliminary data.</text>
</comment>
<protein>
    <recommendedName>
        <fullName evidence="7">EamA domain-containing protein</fullName>
    </recommendedName>
</protein>
<evidence type="ECO:0000256" key="1">
    <source>
        <dbReference type="ARBA" id="ARBA00004651"/>
    </source>
</evidence>
<keyword evidence="2" id="KW-1003">Cell membrane</keyword>
<dbReference type="PANTHER" id="PTHR32322:SF18">
    <property type="entry name" value="S-ADENOSYLMETHIONINE_S-ADENOSYLHOMOCYSTEINE TRANSPORTER"/>
    <property type="match status" value="1"/>
</dbReference>
<dbReference type="InterPro" id="IPR050638">
    <property type="entry name" value="AA-Vitamin_Transporters"/>
</dbReference>
<accession>A0A0S8FV26</accession>
<feature type="transmembrane region" description="Helical" evidence="6">
    <location>
        <begin position="186"/>
        <end position="203"/>
    </location>
</feature>
<evidence type="ECO:0000256" key="6">
    <source>
        <dbReference type="SAM" id="Phobius"/>
    </source>
</evidence>
<feature type="transmembrane region" description="Helical" evidence="6">
    <location>
        <begin position="248"/>
        <end position="267"/>
    </location>
</feature>
<name>A0A0S8FV26_UNCW3</name>
<evidence type="ECO:0000313" key="9">
    <source>
        <dbReference type="Proteomes" id="UP000051373"/>
    </source>
</evidence>
<dbReference type="InterPro" id="IPR037185">
    <property type="entry name" value="EmrE-like"/>
</dbReference>
<dbReference type="PANTHER" id="PTHR32322">
    <property type="entry name" value="INNER MEMBRANE TRANSPORTER"/>
    <property type="match status" value="1"/>
</dbReference>
<sequence length="297" mass="32277">MSNFFGEFAALGTALCWSFGSIFFTISSRRLGYSVVNRVRLALALLLLMAAHFIIYGSFVPLDVTGYHWFWFGLSGIIGFAIGDMLLFRAFVLLGARVSMLLMALVPVFGTIIAWLFLGELLQLSEVVAITITISGIAWVITERKNQNRRKDHYMSGILCGIGGAMGQALGLILSKKGLGSDYSALSANIVRVFVATSVLWFITLLRGRIPETFNKLRDTKGTAALGGGAFCGPFLGVWLSLVAVQYTYVGIASTLMAMPPIFLIPLSHWIFKERISLGAILGTVVAVFGVALIFLL</sequence>
<organism evidence="8 9">
    <name type="scientific">candidate division WOR_3 bacterium SM23_42</name>
    <dbReference type="NCBI Taxonomy" id="1703779"/>
    <lineage>
        <taxon>Bacteria</taxon>
        <taxon>Bacteria division WOR-3</taxon>
    </lineage>
</organism>
<feature type="transmembrane region" description="Helical" evidence="6">
    <location>
        <begin position="39"/>
        <end position="57"/>
    </location>
</feature>
<feature type="transmembrane region" description="Helical" evidence="6">
    <location>
        <begin position="100"/>
        <end position="118"/>
    </location>
</feature>
<dbReference type="SUPFAM" id="SSF103481">
    <property type="entry name" value="Multidrug resistance efflux transporter EmrE"/>
    <property type="match status" value="2"/>
</dbReference>
<dbReference type="GO" id="GO:0005886">
    <property type="term" value="C:plasma membrane"/>
    <property type="evidence" value="ECO:0007669"/>
    <property type="project" value="UniProtKB-SubCell"/>
</dbReference>
<feature type="domain" description="EamA" evidence="7">
    <location>
        <begin position="5"/>
        <end position="141"/>
    </location>
</feature>
<proteinExistence type="predicted"/>
<feature type="transmembrane region" description="Helical" evidence="6">
    <location>
        <begin position="124"/>
        <end position="142"/>
    </location>
</feature>
<evidence type="ECO:0000313" key="8">
    <source>
        <dbReference type="EMBL" id="KPK64145.1"/>
    </source>
</evidence>
<feature type="transmembrane region" description="Helical" evidence="6">
    <location>
        <begin position="276"/>
        <end position="296"/>
    </location>
</feature>
<feature type="transmembrane region" description="Helical" evidence="6">
    <location>
        <begin position="6"/>
        <end position="27"/>
    </location>
</feature>
<gene>
    <name evidence="8" type="ORF">AMJ83_03885</name>
</gene>
<evidence type="ECO:0000256" key="3">
    <source>
        <dbReference type="ARBA" id="ARBA00022692"/>
    </source>
</evidence>
<dbReference type="InterPro" id="IPR000620">
    <property type="entry name" value="EamA_dom"/>
</dbReference>